<keyword evidence="3" id="KW-0862">Zinc</keyword>
<comment type="caution">
    <text evidence="5">The sequence shown here is derived from an EMBL/GenBank/DDBJ whole genome shotgun (WGS) entry which is preliminary data.</text>
</comment>
<keyword evidence="2" id="KW-0863">Zinc-finger</keyword>
<dbReference type="Pfam" id="PF00569">
    <property type="entry name" value="ZZ"/>
    <property type="match status" value="1"/>
</dbReference>
<dbReference type="InterPro" id="IPR000433">
    <property type="entry name" value="Znf_ZZ"/>
</dbReference>
<dbReference type="Proteomes" id="UP000789595">
    <property type="component" value="Unassembled WGS sequence"/>
</dbReference>
<sequence length="304" mass="33535">MALADQLSNALSATQLDGNPGELIGGLPPPVLALCCQFAGDSGSLVKRMACCHRAAAEARSEVWAALFTVGTRVVLHGLKADLLNLRHGTVVKSKTAEDRVGVRLDGELKPKSVRRVNVRLERGPYETSEPDEVHEGFWCDSCSTMSAREHLMQHHMVSMQTGGKGFTGTLLVGLRYQCTRCPENPGYDLCEKCFRAGVKHSCRQHCLSLNPLRDNPALARYPEDDPSVFDPARFKLVRDSTATDFARWMETGTSGMHEGIKVPASAEEFCWRTEKWELNGPRTQAVVIASLRRDGRTPAAWRS</sequence>
<dbReference type="EMBL" id="CAKKNE010000001">
    <property type="protein sequence ID" value="CAH0364387.1"/>
    <property type="molecule type" value="Genomic_DNA"/>
</dbReference>
<evidence type="ECO:0000256" key="1">
    <source>
        <dbReference type="ARBA" id="ARBA00022723"/>
    </source>
</evidence>
<dbReference type="Gene3D" id="3.30.60.90">
    <property type="match status" value="1"/>
</dbReference>
<accession>A0A8J2WQ09</accession>
<feature type="domain" description="ZZ-type" evidence="4">
    <location>
        <begin position="172"/>
        <end position="199"/>
    </location>
</feature>
<proteinExistence type="predicted"/>
<organism evidence="5 6">
    <name type="scientific">Pelagomonas calceolata</name>
    <dbReference type="NCBI Taxonomy" id="35677"/>
    <lineage>
        <taxon>Eukaryota</taxon>
        <taxon>Sar</taxon>
        <taxon>Stramenopiles</taxon>
        <taxon>Ochrophyta</taxon>
        <taxon>Pelagophyceae</taxon>
        <taxon>Pelagomonadales</taxon>
        <taxon>Pelagomonadaceae</taxon>
        <taxon>Pelagomonas</taxon>
    </lineage>
</organism>
<protein>
    <recommendedName>
        <fullName evidence="4">ZZ-type domain-containing protein</fullName>
    </recommendedName>
</protein>
<gene>
    <name evidence="5" type="ORF">PECAL_1P07460</name>
</gene>
<name>A0A8J2WQ09_9STRA</name>
<evidence type="ECO:0000256" key="3">
    <source>
        <dbReference type="ARBA" id="ARBA00022833"/>
    </source>
</evidence>
<keyword evidence="6" id="KW-1185">Reference proteome</keyword>
<evidence type="ECO:0000313" key="5">
    <source>
        <dbReference type="EMBL" id="CAH0364387.1"/>
    </source>
</evidence>
<keyword evidence="1" id="KW-0479">Metal-binding</keyword>
<evidence type="ECO:0000259" key="4">
    <source>
        <dbReference type="Pfam" id="PF00569"/>
    </source>
</evidence>
<dbReference type="GO" id="GO:0008270">
    <property type="term" value="F:zinc ion binding"/>
    <property type="evidence" value="ECO:0007669"/>
    <property type="project" value="UniProtKB-KW"/>
</dbReference>
<evidence type="ECO:0000313" key="6">
    <source>
        <dbReference type="Proteomes" id="UP000789595"/>
    </source>
</evidence>
<dbReference type="InterPro" id="IPR043145">
    <property type="entry name" value="Znf_ZZ_sf"/>
</dbReference>
<reference evidence="5" key="1">
    <citation type="submission" date="2021-11" db="EMBL/GenBank/DDBJ databases">
        <authorList>
            <consortium name="Genoscope - CEA"/>
            <person name="William W."/>
        </authorList>
    </citation>
    <scope>NUCLEOTIDE SEQUENCE</scope>
</reference>
<evidence type="ECO:0000256" key="2">
    <source>
        <dbReference type="ARBA" id="ARBA00022771"/>
    </source>
</evidence>
<dbReference type="SUPFAM" id="SSF57850">
    <property type="entry name" value="RING/U-box"/>
    <property type="match status" value="1"/>
</dbReference>
<dbReference type="AlphaFoldDB" id="A0A8J2WQ09"/>